<dbReference type="Proteomes" id="UP000821853">
    <property type="component" value="Chromosome 2"/>
</dbReference>
<reference evidence="2 3" key="1">
    <citation type="journal article" date="2020" name="Cell">
        <title>Large-Scale Comparative Analyses of Tick Genomes Elucidate Their Genetic Diversity and Vector Capacities.</title>
        <authorList>
            <consortium name="Tick Genome and Microbiome Consortium (TIGMIC)"/>
            <person name="Jia N."/>
            <person name="Wang J."/>
            <person name="Shi W."/>
            <person name="Du L."/>
            <person name="Sun Y."/>
            <person name="Zhan W."/>
            <person name="Jiang J.F."/>
            <person name="Wang Q."/>
            <person name="Zhang B."/>
            <person name="Ji P."/>
            <person name="Bell-Sakyi L."/>
            <person name="Cui X.M."/>
            <person name="Yuan T.T."/>
            <person name="Jiang B.G."/>
            <person name="Yang W.F."/>
            <person name="Lam T.T."/>
            <person name="Chang Q.C."/>
            <person name="Ding S.J."/>
            <person name="Wang X.J."/>
            <person name="Zhu J.G."/>
            <person name="Ruan X.D."/>
            <person name="Zhao L."/>
            <person name="Wei J.T."/>
            <person name="Ye R.Z."/>
            <person name="Que T.C."/>
            <person name="Du C.H."/>
            <person name="Zhou Y.H."/>
            <person name="Cheng J.X."/>
            <person name="Dai P.F."/>
            <person name="Guo W.B."/>
            <person name="Han X.H."/>
            <person name="Huang E.J."/>
            <person name="Li L.F."/>
            <person name="Wei W."/>
            <person name="Gao Y.C."/>
            <person name="Liu J.Z."/>
            <person name="Shao H.Z."/>
            <person name="Wang X."/>
            <person name="Wang C.C."/>
            <person name="Yang T.C."/>
            <person name="Huo Q.B."/>
            <person name="Li W."/>
            <person name="Chen H.Y."/>
            <person name="Chen S.E."/>
            <person name="Zhou L.G."/>
            <person name="Ni X.B."/>
            <person name="Tian J.H."/>
            <person name="Sheng Y."/>
            <person name="Liu T."/>
            <person name="Pan Y.S."/>
            <person name="Xia L.Y."/>
            <person name="Li J."/>
            <person name="Zhao F."/>
            <person name="Cao W.C."/>
        </authorList>
    </citation>
    <scope>NUCLEOTIDE SEQUENCE [LARGE SCALE GENOMIC DNA]</scope>
    <source>
        <strain evidence="2">HaeL-2018</strain>
    </source>
</reference>
<dbReference type="InterPro" id="IPR049012">
    <property type="entry name" value="Mutator_transp_dom"/>
</dbReference>
<feature type="domain" description="Mutator-like transposase" evidence="1">
    <location>
        <begin position="2"/>
        <end position="151"/>
    </location>
</feature>
<dbReference type="AlphaFoldDB" id="A0A9J6FYV8"/>
<protein>
    <recommendedName>
        <fullName evidence="1">Mutator-like transposase domain-containing protein</fullName>
    </recommendedName>
</protein>
<evidence type="ECO:0000313" key="2">
    <source>
        <dbReference type="EMBL" id="KAH9367529.1"/>
    </source>
</evidence>
<accession>A0A9J6FYV8</accession>
<comment type="caution">
    <text evidence="2">The sequence shown here is derived from an EMBL/GenBank/DDBJ whole genome shotgun (WGS) entry which is preliminary data.</text>
</comment>
<name>A0A9J6FYV8_HAELO</name>
<dbReference type="VEuPathDB" id="VectorBase:HLOH_053266"/>
<proteinExistence type="predicted"/>
<organism evidence="2 3">
    <name type="scientific">Haemaphysalis longicornis</name>
    <name type="common">Bush tick</name>
    <dbReference type="NCBI Taxonomy" id="44386"/>
    <lineage>
        <taxon>Eukaryota</taxon>
        <taxon>Metazoa</taxon>
        <taxon>Ecdysozoa</taxon>
        <taxon>Arthropoda</taxon>
        <taxon>Chelicerata</taxon>
        <taxon>Arachnida</taxon>
        <taxon>Acari</taxon>
        <taxon>Parasitiformes</taxon>
        <taxon>Ixodida</taxon>
        <taxon>Ixodoidea</taxon>
        <taxon>Ixodidae</taxon>
        <taxon>Haemaphysalinae</taxon>
        <taxon>Haemaphysalis</taxon>
    </lineage>
</organism>
<evidence type="ECO:0000259" key="1">
    <source>
        <dbReference type="Pfam" id="PF20700"/>
    </source>
</evidence>
<dbReference type="EMBL" id="JABSTR010000004">
    <property type="protein sequence ID" value="KAH9367529.1"/>
    <property type="molecule type" value="Genomic_DNA"/>
</dbReference>
<dbReference type="OrthoDB" id="6538114at2759"/>
<keyword evidence="3" id="KW-1185">Reference proteome</keyword>
<gene>
    <name evidence="2" type="ORF">HPB48_009083</name>
</gene>
<sequence>MNCVSEKRQGLRSTLTFVCRMCGLKAPIDTDSPRPEQVNGMYVNTATISGIMSIGCGFSNLCESLASLNVPAMSSHTYSKEQEDPSGVIDKVAWEELKKAGAEEARLARESGDVDNNGLPTITVVVPGAWCKRSYKNKYDASSGAVSNMSENKLSCWFSC</sequence>
<dbReference type="Pfam" id="PF20700">
    <property type="entry name" value="Mutator"/>
    <property type="match status" value="1"/>
</dbReference>
<dbReference type="OMA" id="AVNIPRM"/>
<evidence type="ECO:0000313" key="3">
    <source>
        <dbReference type="Proteomes" id="UP000821853"/>
    </source>
</evidence>